<comment type="caution">
    <text evidence="3">The sequence shown here is derived from an EMBL/GenBank/DDBJ whole genome shotgun (WGS) entry which is preliminary data.</text>
</comment>
<dbReference type="PANTHER" id="PTHR36508">
    <property type="entry name" value="PROTEIN SLYX"/>
    <property type="match status" value="1"/>
</dbReference>
<evidence type="ECO:0000313" key="3">
    <source>
        <dbReference type="EMBL" id="KEQ15226.1"/>
    </source>
</evidence>
<organism evidence="3 4">
    <name type="scientific">Endozoicomonas montiporae</name>
    <dbReference type="NCBI Taxonomy" id="1027273"/>
    <lineage>
        <taxon>Bacteria</taxon>
        <taxon>Pseudomonadati</taxon>
        <taxon>Pseudomonadota</taxon>
        <taxon>Gammaproteobacteria</taxon>
        <taxon>Oceanospirillales</taxon>
        <taxon>Endozoicomonadaceae</taxon>
        <taxon>Endozoicomonas</taxon>
    </lineage>
</organism>
<sequence>MKEELIELQTQMSFQEDTVAQLNDVVTRQQQEIDQLKLQVQQLKKQMQEVVAGDVEGDSDDAPPPHY</sequence>
<comment type="similarity">
    <text evidence="1">Belongs to the SlyX family.</text>
</comment>
<dbReference type="EMBL" id="JOKG01000001">
    <property type="protein sequence ID" value="KEQ15226.1"/>
    <property type="molecule type" value="Genomic_DNA"/>
</dbReference>
<keyword evidence="2" id="KW-0175">Coiled coil</keyword>
<dbReference type="eggNOG" id="COG2900">
    <property type="taxonomic scope" value="Bacteria"/>
</dbReference>
<protein>
    <recommendedName>
        <fullName evidence="1">Protein SlyX homolog</fullName>
    </recommendedName>
</protein>
<evidence type="ECO:0000313" key="4">
    <source>
        <dbReference type="Proteomes" id="UP000028006"/>
    </source>
</evidence>
<dbReference type="Gene3D" id="1.20.5.300">
    <property type="match status" value="1"/>
</dbReference>
<dbReference type="Proteomes" id="UP000028006">
    <property type="component" value="Unassembled WGS sequence"/>
</dbReference>
<name>A0A081N9V3_9GAMM</name>
<dbReference type="Pfam" id="PF04102">
    <property type="entry name" value="SlyX"/>
    <property type="match status" value="1"/>
</dbReference>
<dbReference type="HAMAP" id="MF_00715">
    <property type="entry name" value="SlyX"/>
    <property type="match status" value="1"/>
</dbReference>
<proteinExistence type="inferred from homology"/>
<keyword evidence="4" id="KW-1185">Reference proteome</keyword>
<accession>A0A081N9V3</accession>
<dbReference type="AlphaFoldDB" id="A0A081N9V3"/>
<dbReference type="InterPro" id="IPR007236">
    <property type="entry name" value="SlyX"/>
</dbReference>
<gene>
    <name evidence="1" type="primary">slyX</name>
    <name evidence="3" type="ORF">GZ77_00620</name>
</gene>
<evidence type="ECO:0000256" key="2">
    <source>
        <dbReference type="SAM" id="Coils"/>
    </source>
</evidence>
<dbReference type="RefSeq" id="WP_034872400.1">
    <property type="nucleotide sequence ID" value="NZ_JOKG01000001.1"/>
</dbReference>
<reference evidence="3 4" key="1">
    <citation type="submission" date="2014-06" db="EMBL/GenBank/DDBJ databases">
        <title>Whole Genome Sequences of Three Symbiotic Endozoicomonas Bacteria.</title>
        <authorList>
            <person name="Neave M.J."/>
            <person name="Apprill A."/>
            <person name="Voolstra C.R."/>
        </authorList>
    </citation>
    <scope>NUCLEOTIDE SEQUENCE [LARGE SCALE GENOMIC DNA]</scope>
    <source>
        <strain evidence="3 4">LMG 24815</strain>
    </source>
</reference>
<feature type="coiled-coil region" evidence="2">
    <location>
        <begin position="19"/>
        <end position="53"/>
    </location>
</feature>
<dbReference type="PANTHER" id="PTHR36508:SF1">
    <property type="entry name" value="PROTEIN SLYX"/>
    <property type="match status" value="1"/>
</dbReference>
<evidence type="ECO:0000256" key="1">
    <source>
        <dbReference type="HAMAP-Rule" id="MF_00715"/>
    </source>
</evidence>